<organism evidence="5 6">
    <name type="scientific">Pseudoflavonifractor hominis</name>
    <dbReference type="NCBI Taxonomy" id="2763059"/>
    <lineage>
        <taxon>Bacteria</taxon>
        <taxon>Bacillati</taxon>
        <taxon>Bacillota</taxon>
        <taxon>Clostridia</taxon>
        <taxon>Eubacteriales</taxon>
        <taxon>Oscillospiraceae</taxon>
        <taxon>Pseudoflavonifractor</taxon>
    </lineage>
</organism>
<comment type="caution">
    <text evidence="5">The sequence shown here is derived from an EMBL/GenBank/DDBJ whole genome shotgun (WGS) entry which is preliminary data.</text>
</comment>
<feature type="domain" description="Cell envelope-related transcriptional attenuator" evidence="4">
    <location>
        <begin position="91"/>
        <end position="248"/>
    </location>
</feature>
<evidence type="ECO:0000259" key="4">
    <source>
        <dbReference type="Pfam" id="PF03816"/>
    </source>
</evidence>
<keyword evidence="3" id="KW-0812">Transmembrane</keyword>
<dbReference type="PANTHER" id="PTHR33392:SF6">
    <property type="entry name" value="POLYISOPRENYL-TEICHOIC ACID--PEPTIDOGLYCAN TEICHOIC ACID TRANSFERASE TAGU"/>
    <property type="match status" value="1"/>
</dbReference>
<dbReference type="PANTHER" id="PTHR33392">
    <property type="entry name" value="POLYISOPRENYL-TEICHOIC ACID--PEPTIDOGLYCAN TEICHOIC ACID TRANSFERASE TAGU"/>
    <property type="match status" value="1"/>
</dbReference>
<comment type="similarity">
    <text evidence="1">Belongs to the LytR/CpsA/Psr (LCP) family.</text>
</comment>
<sequence>MGKRVQKYQPSRLFLLGRLLYRLLVVLSVLVVLLFCAYQLLRQKPGQASGPAPSAVLPSAQPSGELTPTGLERKKDTWTFLLAASDQASGNADTIMVGMYDTVNQKAGLVSIPRDTIYHGTRPDGGHYYKINSTYAYYGAKGMQEAVSELLGIPVDHYVTIDLAGFEAIVNAVDGVDFEIPVPMSYDDPTQDLHIHFQPGMTHLDGQEAMEVCRFRHNNFNEAQVAYTDVDRTRTQQEILTLIAKKVLSQPQKVGEYVEIFSEYIDTDLSLGEMLWFVEPALGFDLANLSTATLPGDGTVTYKGWTYCYQLEQEESLAIINEMINPYTTPVTLDMVNMPQK</sequence>
<evidence type="ECO:0000256" key="2">
    <source>
        <dbReference type="SAM" id="MobiDB-lite"/>
    </source>
</evidence>
<gene>
    <name evidence="5" type="ORF">H8S34_01850</name>
</gene>
<evidence type="ECO:0000313" key="5">
    <source>
        <dbReference type="EMBL" id="MBC5729576.1"/>
    </source>
</evidence>
<reference evidence="5 6" key="1">
    <citation type="submission" date="2020-08" db="EMBL/GenBank/DDBJ databases">
        <title>Genome public.</title>
        <authorList>
            <person name="Liu C."/>
            <person name="Sun Q."/>
        </authorList>
    </citation>
    <scope>NUCLEOTIDE SEQUENCE [LARGE SCALE GENOMIC DNA]</scope>
    <source>
        <strain evidence="5 6">New-38</strain>
    </source>
</reference>
<dbReference type="Gene3D" id="3.40.630.190">
    <property type="entry name" value="LCP protein"/>
    <property type="match status" value="1"/>
</dbReference>
<keyword evidence="3" id="KW-1133">Transmembrane helix</keyword>
<keyword evidence="6" id="KW-1185">Reference proteome</keyword>
<dbReference type="Pfam" id="PF03816">
    <property type="entry name" value="LytR_cpsA_psr"/>
    <property type="match status" value="1"/>
</dbReference>
<dbReference type="EMBL" id="JACOPR010000001">
    <property type="protein sequence ID" value="MBC5729576.1"/>
    <property type="molecule type" value="Genomic_DNA"/>
</dbReference>
<feature type="transmembrane region" description="Helical" evidence="3">
    <location>
        <begin position="20"/>
        <end position="41"/>
    </location>
</feature>
<dbReference type="Proteomes" id="UP000660021">
    <property type="component" value="Unassembled WGS sequence"/>
</dbReference>
<proteinExistence type="inferred from homology"/>
<dbReference type="RefSeq" id="WP_186962881.1">
    <property type="nucleotide sequence ID" value="NZ_JACOPR010000001.1"/>
</dbReference>
<protein>
    <submittedName>
        <fullName evidence="5">LCP family protein</fullName>
    </submittedName>
</protein>
<feature type="region of interest" description="Disordered" evidence="2">
    <location>
        <begin position="48"/>
        <end position="68"/>
    </location>
</feature>
<dbReference type="InterPro" id="IPR004474">
    <property type="entry name" value="LytR_CpsA_psr"/>
</dbReference>
<evidence type="ECO:0000256" key="1">
    <source>
        <dbReference type="ARBA" id="ARBA00006068"/>
    </source>
</evidence>
<evidence type="ECO:0000256" key="3">
    <source>
        <dbReference type="SAM" id="Phobius"/>
    </source>
</evidence>
<dbReference type="InterPro" id="IPR050922">
    <property type="entry name" value="LytR/CpsA/Psr_CW_biosynth"/>
</dbReference>
<name>A0ABR7HPY0_9FIRM</name>
<evidence type="ECO:0000313" key="6">
    <source>
        <dbReference type="Proteomes" id="UP000660021"/>
    </source>
</evidence>
<dbReference type="NCBIfam" id="TIGR00350">
    <property type="entry name" value="lytR_cpsA_psr"/>
    <property type="match status" value="1"/>
</dbReference>
<accession>A0ABR7HPY0</accession>
<keyword evidence="3" id="KW-0472">Membrane</keyword>